<protein>
    <submittedName>
        <fullName evidence="2">Alpha/beta hydrolase</fullName>
    </submittedName>
</protein>
<evidence type="ECO:0000313" key="2">
    <source>
        <dbReference type="EMBL" id="MDB1125541.1"/>
    </source>
</evidence>
<dbReference type="EMBL" id="JAQLOI010000003">
    <property type="protein sequence ID" value="MDB1125541.1"/>
    <property type="molecule type" value="Genomic_DNA"/>
</dbReference>
<reference evidence="2 3" key="1">
    <citation type="submission" date="2023-01" db="EMBL/GenBank/DDBJ databases">
        <title>Vibrio sp. KJ40-1 sp.nov, isolated from marine algae.</title>
        <authorList>
            <person name="Butt M."/>
            <person name="Kim J.M.J."/>
            <person name="Jeon C.O.C."/>
        </authorList>
    </citation>
    <scope>NUCLEOTIDE SEQUENCE [LARGE SCALE GENOMIC DNA]</scope>
    <source>
        <strain evidence="2 3">KJ40-1</strain>
    </source>
</reference>
<gene>
    <name evidence="2" type="ORF">PGX00_18500</name>
</gene>
<evidence type="ECO:0000259" key="1">
    <source>
        <dbReference type="Pfam" id="PF00561"/>
    </source>
</evidence>
<dbReference type="PANTHER" id="PTHR43194:SF5">
    <property type="entry name" value="PIMELOYL-[ACYL-CARRIER PROTEIN] METHYL ESTER ESTERASE"/>
    <property type="match status" value="1"/>
</dbReference>
<name>A0ABT4YWK9_9VIBR</name>
<feature type="domain" description="AB hydrolase-1" evidence="1">
    <location>
        <begin position="5"/>
        <end position="234"/>
    </location>
</feature>
<dbReference type="PRINTS" id="PR00111">
    <property type="entry name" value="ABHYDROLASE"/>
</dbReference>
<dbReference type="Gene3D" id="3.40.50.1820">
    <property type="entry name" value="alpha/beta hydrolase"/>
    <property type="match status" value="1"/>
</dbReference>
<evidence type="ECO:0000313" key="3">
    <source>
        <dbReference type="Proteomes" id="UP001210678"/>
    </source>
</evidence>
<dbReference type="InterPro" id="IPR029058">
    <property type="entry name" value="AB_hydrolase_fold"/>
</dbReference>
<comment type="caution">
    <text evidence="2">The sequence shown here is derived from an EMBL/GenBank/DDBJ whole genome shotgun (WGS) entry which is preliminary data.</text>
</comment>
<dbReference type="Pfam" id="PF00561">
    <property type="entry name" value="Abhydrolase_1"/>
    <property type="match status" value="1"/>
</dbReference>
<dbReference type="SUPFAM" id="SSF53474">
    <property type="entry name" value="alpha/beta-Hydrolases"/>
    <property type="match status" value="1"/>
</dbReference>
<accession>A0ABT4YWK9</accession>
<sequence length="250" mass="28525">MPKKAIVLIRGLFREKRHWGDFPNLLQSEFPDKNIITLNVAGAGDRNHLNSPNTIAGMVDDFRSQLSNLYPGTTQIELIGLSMGGMIALEWCRRFPDEINRAILISTSTKSFSGFYQRLRWQQYGSLISSVIKSSAERERFSYELGSNYPVNDAVLSNWIQWANTNPMSSRSSFNQLIACMNFKIDHKPEVPMLVLVPKKDKMVNPECSYAIAERWKLPIKEHPSAGHDIPIDDPNWVIRHSKEFLATND</sequence>
<dbReference type="Proteomes" id="UP001210678">
    <property type="component" value="Unassembled WGS sequence"/>
</dbReference>
<dbReference type="GO" id="GO:0016787">
    <property type="term" value="F:hydrolase activity"/>
    <property type="evidence" value="ECO:0007669"/>
    <property type="project" value="UniProtKB-KW"/>
</dbReference>
<dbReference type="RefSeq" id="WP_272139351.1">
    <property type="nucleotide sequence ID" value="NZ_JAQLOI010000003.1"/>
</dbReference>
<proteinExistence type="predicted"/>
<dbReference type="InterPro" id="IPR050228">
    <property type="entry name" value="Carboxylesterase_BioH"/>
</dbReference>
<dbReference type="InterPro" id="IPR000073">
    <property type="entry name" value="AB_hydrolase_1"/>
</dbReference>
<organism evidence="2 3">
    <name type="scientific">Vibrio algarum</name>
    <dbReference type="NCBI Taxonomy" id="3020714"/>
    <lineage>
        <taxon>Bacteria</taxon>
        <taxon>Pseudomonadati</taxon>
        <taxon>Pseudomonadota</taxon>
        <taxon>Gammaproteobacteria</taxon>
        <taxon>Vibrionales</taxon>
        <taxon>Vibrionaceae</taxon>
        <taxon>Vibrio</taxon>
    </lineage>
</organism>
<keyword evidence="3" id="KW-1185">Reference proteome</keyword>
<keyword evidence="2" id="KW-0378">Hydrolase</keyword>
<dbReference type="PANTHER" id="PTHR43194">
    <property type="entry name" value="HYDROLASE ALPHA/BETA FOLD FAMILY"/>
    <property type="match status" value="1"/>
</dbReference>